<dbReference type="CDD" id="cd01837">
    <property type="entry name" value="SGNH_plant_lipase_like"/>
    <property type="match status" value="1"/>
</dbReference>
<sequence>MALCPGRIWERRQKRSSVAEFLAMAASLLVAVASMVNGQALVPALVVFGDSAVDVGNNNHILTLVKSNFPPYGRDFPRRIPTGRFCNGKLAVDFTAETLGFEVYPPAYLGENARGKNLLIGANFASASSGYLESTALLYHTVSLNQQLSYYKEYQQKVRRITRNKTRSDAIFSEGIHLLSTGSSDFLQNYYINPLYKVLHTPAQFADSLVDSFTSFVQFGSAENRGRLASTLGCLPASITLYAPSGSSDCVERFNHDAILFNKKLETAARTLRRKLSGLKLVVFDIYKPVLDLIRNPSGNGFYESRRGCCGTGTVETSLLCNSRSPGTCRNATGYVFWDSVHPSEATNRVLADALITQGIDLIT</sequence>
<organism evidence="2">
    <name type="scientific">Spirodela intermedia</name>
    <name type="common">Intermediate duckweed</name>
    <dbReference type="NCBI Taxonomy" id="51605"/>
    <lineage>
        <taxon>Eukaryota</taxon>
        <taxon>Viridiplantae</taxon>
        <taxon>Streptophyta</taxon>
        <taxon>Embryophyta</taxon>
        <taxon>Tracheophyta</taxon>
        <taxon>Spermatophyta</taxon>
        <taxon>Magnoliopsida</taxon>
        <taxon>Liliopsida</taxon>
        <taxon>Araceae</taxon>
        <taxon>Lemnoideae</taxon>
        <taxon>Spirodela</taxon>
    </lineage>
</organism>
<dbReference type="Gene3D" id="3.40.50.1110">
    <property type="entry name" value="SGNH hydrolase"/>
    <property type="match status" value="1"/>
</dbReference>
<dbReference type="InterPro" id="IPR001087">
    <property type="entry name" value="GDSL"/>
</dbReference>
<proteinExistence type="inferred from homology"/>
<keyword evidence="3" id="KW-1185">Reference proteome</keyword>
<dbReference type="PANTHER" id="PTHR45642:SF67">
    <property type="entry name" value="GDSL-LIKE LIPASE_ACYLHYDROLASE FAMILY PROTEIN, EXPRESSED"/>
    <property type="match status" value="1"/>
</dbReference>
<reference evidence="2 3" key="1">
    <citation type="submission" date="2019-12" db="EMBL/GenBank/DDBJ databases">
        <authorList>
            <person name="Scholz U."/>
            <person name="Mascher M."/>
            <person name="Fiebig A."/>
        </authorList>
    </citation>
    <scope>NUCLEOTIDE SEQUENCE</scope>
</reference>
<dbReference type="InterPro" id="IPR050592">
    <property type="entry name" value="GDSL_lipolytic_enzyme"/>
</dbReference>
<comment type="similarity">
    <text evidence="1">Belongs to the 'GDSL' lipolytic enzyme family.</text>
</comment>
<dbReference type="EMBL" id="CACRZD030000005">
    <property type="protein sequence ID" value="CAA6659521.1"/>
    <property type="molecule type" value="Genomic_DNA"/>
</dbReference>
<dbReference type="PANTHER" id="PTHR45642">
    <property type="entry name" value="GDSL ESTERASE/LIPASE EXL3"/>
    <property type="match status" value="1"/>
</dbReference>
<dbReference type="Proteomes" id="UP001189122">
    <property type="component" value="Unassembled WGS sequence"/>
</dbReference>
<dbReference type="EMBL" id="LR743592">
    <property type="protein sequence ID" value="CAA2619774.1"/>
    <property type="molecule type" value="Genomic_DNA"/>
</dbReference>
<protein>
    <submittedName>
        <fullName evidence="2">Uncharacterized protein</fullName>
    </submittedName>
</protein>
<dbReference type="InterPro" id="IPR035669">
    <property type="entry name" value="SGNH_plant_lipase-like"/>
</dbReference>
<evidence type="ECO:0000313" key="2">
    <source>
        <dbReference type="EMBL" id="CAA2619774.1"/>
    </source>
</evidence>
<evidence type="ECO:0000313" key="3">
    <source>
        <dbReference type="Proteomes" id="UP001189122"/>
    </source>
</evidence>
<accession>A0A7I8IRE5</accession>
<dbReference type="GO" id="GO:0016788">
    <property type="term" value="F:hydrolase activity, acting on ester bonds"/>
    <property type="evidence" value="ECO:0007669"/>
    <property type="project" value="InterPro"/>
</dbReference>
<evidence type="ECO:0000256" key="1">
    <source>
        <dbReference type="ARBA" id="ARBA00008668"/>
    </source>
</evidence>
<gene>
    <name evidence="2" type="ORF">SI7747_05005943</name>
</gene>
<dbReference type="InterPro" id="IPR036514">
    <property type="entry name" value="SGNH_hydro_sf"/>
</dbReference>
<dbReference type="AlphaFoldDB" id="A0A7I8IRE5"/>
<name>A0A7I8IRE5_SPIIN</name>
<dbReference type="Pfam" id="PF00657">
    <property type="entry name" value="Lipase_GDSL"/>
    <property type="match status" value="1"/>
</dbReference>